<dbReference type="InterPro" id="IPR030878">
    <property type="entry name" value="Ribosomal_uL15"/>
</dbReference>
<comment type="similarity">
    <text evidence="1 4">Belongs to the universal ribosomal protein uL15 family.</text>
</comment>
<sequence length="153" mass="16542">MKLNELRPAEGATKTRKRLGRGKGSGLGKTSGRGEKGQKSRSGYRSKRGFEGGQMPLVRRLPKRGFTNIFAPETKEITLSLISIHFKDGETVTLDALREKKLVNSRVEKIVVLASGELTAKVNVVADRITKGAREAILAKGGTIQEPAAKSAE</sequence>
<organism evidence="7 8">
    <name type="scientific">Candidatus Geothrix odensensis</name>
    <dbReference type="NCBI Taxonomy" id="2954440"/>
    <lineage>
        <taxon>Bacteria</taxon>
        <taxon>Pseudomonadati</taxon>
        <taxon>Acidobacteriota</taxon>
        <taxon>Holophagae</taxon>
        <taxon>Holophagales</taxon>
        <taxon>Holophagaceae</taxon>
        <taxon>Geothrix</taxon>
    </lineage>
</organism>
<evidence type="ECO:0000256" key="3">
    <source>
        <dbReference type="ARBA" id="ARBA00023274"/>
    </source>
</evidence>
<dbReference type="PANTHER" id="PTHR12934">
    <property type="entry name" value="50S RIBOSOMAL PROTEIN L15"/>
    <property type="match status" value="1"/>
</dbReference>
<protein>
    <recommendedName>
        <fullName evidence="4">Large ribosomal subunit protein uL15</fullName>
    </recommendedName>
</protein>
<keyword evidence="4" id="KW-0694">RNA-binding</keyword>
<evidence type="ECO:0000313" key="8">
    <source>
        <dbReference type="Proteomes" id="UP000709959"/>
    </source>
</evidence>
<accession>A0A936F0L8</accession>
<comment type="caution">
    <text evidence="7">The sequence shown here is derived from an EMBL/GenBank/DDBJ whole genome shotgun (WGS) entry which is preliminary data.</text>
</comment>
<proteinExistence type="inferred from homology"/>
<reference evidence="7 8" key="1">
    <citation type="submission" date="2020-10" db="EMBL/GenBank/DDBJ databases">
        <title>Connecting structure to function with the recovery of over 1000 high-quality activated sludge metagenome-assembled genomes encoding full-length rRNA genes using long-read sequencing.</title>
        <authorList>
            <person name="Singleton C.M."/>
            <person name="Petriglieri F."/>
            <person name="Kristensen J.M."/>
            <person name="Kirkegaard R.H."/>
            <person name="Michaelsen T.Y."/>
            <person name="Andersen M.H."/>
            <person name="Karst S.M."/>
            <person name="Dueholm M.S."/>
            <person name="Nielsen P.H."/>
            <person name="Albertsen M."/>
        </authorList>
    </citation>
    <scope>NUCLEOTIDE SEQUENCE [LARGE SCALE GENOMIC DNA]</scope>
    <source>
        <strain evidence="7">OdNE_18-Q3-R46-58_MAXAC.008</strain>
    </source>
</reference>
<dbReference type="InterPro" id="IPR005749">
    <property type="entry name" value="Ribosomal_uL15_bac-type"/>
</dbReference>
<feature type="domain" description="Large ribosomal subunit protein uL15/eL18" evidence="6">
    <location>
        <begin position="87"/>
        <end position="144"/>
    </location>
</feature>
<dbReference type="HAMAP" id="MF_01341">
    <property type="entry name" value="Ribosomal_uL15"/>
    <property type="match status" value="1"/>
</dbReference>
<gene>
    <name evidence="4 7" type="primary">rplO</name>
    <name evidence="7" type="ORF">IPN91_04010</name>
</gene>
<name>A0A936F0L8_9BACT</name>
<dbReference type="InterPro" id="IPR021131">
    <property type="entry name" value="Ribosomal_uL15/eL18"/>
</dbReference>
<evidence type="ECO:0000256" key="4">
    <source>
        <dbReference type="HAMAP-Rule" id="MF_01341"/>
    </source>
</evidence>
<evidence type="ECO:0000256" key="2">
    <source>
        <dbReference type="ARBA" id="ARBA00022980"/>
    </source>
</evidence>
<dbReference type="PANTHER" id="PTHR12934:SF11">
    <property type="entry name" value="LARGE RIBOSOMAL SUBUNIT PROTEIN UL15M"/>
    <property type="match status" value="1"/>
</dbReference>
<comment type="subunit">
    <text evidence="4">Part of the 50S ribosomal subunit.</text>
</comment>
<dbReference type="NCBIfam" id="TIGR01071">
    <property type="entry name" value="rplO_bact"/>
    <property type="match status" value="1"/>
</dbReference>
<dbReference type="Gene3D" id="3.100.10.10">
    <property type="match status" value="1"/>
</dbReference>
<comment type="function">
    <text evidence="4">Binds to the 23S rRNA.</text>
</comment>
<dbReference type="Proteomes" id="UP000709959">
    <property type="component" value="Unassembled WGS sequence"/>
</dbReference>
<dbReference type="GO" id="GO:0022625">
    <property type="term" value="C:cytosolic large ribosomal subunit"/>
    <property type="evidence" value="ECO:0007669"/>
    <property type="project" value="TreeGrafter"/>
</dbReference>
<dbReference type="InterPro" id="IPR036227">
    <property type="entry name" value="Ribosomal_uL15/eL18_sf"/>
</dbReference>
<dbReference type="GO" id="GO:0006412">
    <property type="term" value="P:translation"/>
    <property type="evidence" value="ECO:0007669"/>
    <property type="project" value="UniProtKB-UniRule"/>
</dbReference>
<dbReference type="GO" id="GO:0019843">
    <property type="term" value="F:rRNA binding"/>
    <property type="evidence" value="ECO:0007669"/>
    <property type="project" value="UniProtKB-UniRule"/>
</dbReference>
<evidence type="ECO:0000256" key="5">
    <source>
        <dbReference type="SAM" id="MobiDB-lite"/>
    </source>
</evidence>
<keyword evidence="4" id="KW-0699">rRNA-binding</keyword>
<dbReference type="GO" id="GO:0003735">
    <property type="term" value="F:structural constituent of ribosome"/>
    <property type="evidence" value="ECO:0007669"/>
    <property type="project" value="InterPro"/>
</dbReference>
<dbReference type="Pfam" id="PF00828">
    <property type="entry name" value="Ribosomal_L27A"/>
    <property type="match status" value="1"/>
</dbReference>
<feature type="region of interest" description="Disordered" evidence="5">
    <location>
        <begin position="1"/>
        <end position="57"/>
    </location>
</feature>
<evidence type="ECO:0000313" key="7">
    <source>
        <dbReference type="EMBL" id="MBK8571811.1"/>
    </source>
</evidence>
<evidence type="ECO:0000259" key="6">
    <source>
        <dbReference type="Pfam" id="PF00828"/>
    </source>
</evidence>
<keyword evidence="2 4" id="KW-0689">Ribosomal protein</keyword>
<keyword evidence="3 4" id="KW-0687">Ribonucleoprotein</keyword>
<dbReference type="AlphaFoldDB" id="A0A936F0L8"/>
<feature type="compositionally biased region" description="Gly residues" evidence="5">
    <location>
        <begin position="22"/>
        <end position="31"/>
    </location>
</feature>
<dbReference type="SUPFAM" id="SSF52080">
    <property type="entry name" value="Ribosomal proteins L15p and L18e"/>
    <property type="match status" value="1"/>
</dbReference>
<dbReference type="EMBL" id="JADKCH010000002">
    <property type="protein sequence ID" value="MBK8571811.1"/>
    <property type="molecule type" value="Genomic_DNA"/>
</dbReference>
<evidence type="ECO:0000256" key="1">
    <source>
        <dbReference type="ARBA" id="ARBA00007320"/>
    </source>
</evidence>